<protein>
    <submittedName>
        <fullName evidence="9 10">Lactate utilization protein</fullName>
    </submittedName>
</protein>
<dbReference type="InterPro" id="IPR009051">
    <property type="entry name" value="Helical_ferredxn"/>
</dbReference>
<dbReference type="Pfam" id="PF02589">
    <property type="entry name" value="LUD_dom"/>
    <property type="match status" value="1"/>
</dbReference>
<reference evidence="10 12" key="3">
    <citation type="submission" date="2018-06" db="EMBL/GenBank/DDBJ databases">
        <authorList>
            <consortium name="Pathogen Informatics"/>
            <person name="Doyle S."/>
        </authorList>
    </citation>
    <scope>NUCLEOTIDE SEQUENCE [LARGE SCALE GENOMIC DNA]</scope>
    <source>
        <strain evidence="10 12">NCTC10736</strain>
    </source>
</reference>
<keyword evidence="3" id="KW-0479">Metal-binding</keyword>
<dbReference type="GO" id="GO:0046872">
    <property type="term" value="F:metal ion binding"/>
    <property type="evidence" value="ECO:0007669"/>
    <property type="project" value="UniProtKB-KW"/>
</dbReference>
<dbReference type="InterPro" id="IPR024185">
    <property type="entry name" value="FTHF_cligase-like_sf"/>
</dbReference>
<dbReference type="PANTHER" id="PTHR47153">
    <property type="entry name" value="LACTATE UTILIZATION PROTEIN B"/>
    <property type="match status" value="1"/>
</dbReference>
<evidence type="ECO:0000313" key="11">
    <source>
        <dbReference type="Proteomes" id="UP000240506"/>
    </source>
</evidence>
<keyword evidence="7" id="KW-0411">Iron-sulfur</keyword>
<reference evidence="9 11" key="2">
    <citation type="submission" date="2018-04" db="EMBL/GenBank/DDBJ databases">
        <title>Genomic sequence of a freshwater isolate of Shewanella morhuae.</title>
        <authorList>
            <person name="Castillo D.E."/>
            <person name="Gram L."/>
        </authorList>
    </citation>
    <scope>NUCLEOTIDE SEQUENCE [LARGE SCALE GENOMIC DNA]</scope>
    <source>
        <strain evidence="9 11">CW7</strain>
    </source>
</reference>
<evidence type="ECO:0000256" key="6">
    <source>
        <dbReference type="ARBA" id="ARBA00023004"/>
    </source>
</evidence>
<evidence type="ECO:0000256" key="2">
    <source>
        <dbReference type="ARBA" id="ARBA00022485"/>
    </source>
</evidence>
<keyword evidence="11" id="KW-1185">Reference proteome</keyword>
<dbReference type="EMBL" id="PYSG01000002">
    <property type="protein sequence ID" value="PTA49632.1"/>
    <property type="molecule type" value="Genomic_DNA"/>
</dbReference>
<dbReference type="PROSITE" id="PS00198">
    <property type="entry name" value="4FE4S_FER_1"/>
    <property type="match status" value="1"/>
</dbReference>
<dbReference type="Proteomes" id="UP000255061">
    <property type="component" value="Unassembled WGS sequence"/>
</dbReference>
<dbReference type="Gene3D" id="1.10.1060.10">
    <property type="entry name" value="Alpha-helical ferredoxin"/>
    <property type="match status" value="1"/>
</dbReference>
<dbReference type="InterPro" id="IPR017900">
    <property type="entry name" value="4Fe4S_Fe_S_CS"/>
</dbReference>
<evidence type="ECO:0000256" key="7">
    <source>
        <dbReference type="ARBA" id="ARBA00023014"/>
    </source>
</evidence>
<accession>A0A1N6TTW0</accession>
<keyword evidence="1" id="KW-0813">Transport</keyword>
<dbReference type="Proteomes" id="UP000240506">
    <property type="component" value="Unassembled WGS sequence"/>
</dbReference>
<feature type="domain" description="4Fe-4S ferredoxin-type" evidence="8">
    <location>
        <begin position="305"/>
        <end position="326"/>
    </location>
</feature>
<accession>A0A379ZGQ2</accession>
<dbReference type="RefSeq" id="WP_076496871.1">
    <property type="nucleotide sequence ID" value="NZ_BPFE01000064.1"/>
</dbReference>
<dbReference type="PROSITE" id="PS51379">
    <property type="entry name" value="4FE4S_FER_2"/>
    <property type="match status" value="1"/>
</dbReference>
<keyword evidence="4" id="KW-0677">Repeat</keyword>
<gene>
    <name evidence="10" type="primary">lutB</name>
    <name evidence="9" type="ORF">C9I43_03360</name>
    <name evidence="10" type="ORF">NCTC10736_00386</name>
</gene>
<dbReference type="InterPro" id="IPR004452">
    <property type="entry name" value="LutB/LldF"/>
</dbReference>
<dbReference type="Pfam" id="PF13183">
    <property type="entry name" value="Fer4_8"/>
    <property type="match status" value="1"/>
</dbReference>
<dbReference type="GO" id="GO:0006089">
    <property type="term" value="P:lactate metabolic process"/>
    <property type="evidence" value="ECO:0007669"/>
    <property type="project" value="InterPro"/>
</dbReference>
<dbReference type="InterPro" id="IPR037171">
    <property type="entry name" value="NagB/RpiA_transferase-like"/>
</dbReference>
<dbReference type="STRING" id="365591.SAMN05421840_102162"/>
<evidence type="ECO:0000313" key="10">
    <source>
        <dbReference type="EMBL" id="SUI61098.1"/>
    </source>
</evidence>
<reference evidence="9 11" key="1">
    <citation type="submission" date="2018-03" db="EMBL/GenBank/DDBJ databases">
        <authorList>
            <person name="Dailey F.E."/>
        </authorList>
    </citation>
    <scope>NUCLEOTIDE SEQUENCE [LARGE SCALE GENOMIC DNA]</scope>
    <source>
        <strain evidence="9 11">CW7</strain>
    </source>
</reference>
<dbReference type="InterPro" id="IPR003741">
    <property type="entry name" value="LUD_dom"/>
</dbReference>
<dbReference type="OrthoDB" id="5289041at2"/>
<evidence type="ECO:0000256" key="3">
    <source>
        <dbReference type="ARBA" id="ARBA00022723"/>
    </source>
</evidence>
<organism evidence="10 12">
    <name type="scientific">Shewanella morhuae</name>
    <dbReference type="NCBI Taxonomy" id="365591"/>
    <lineage>
        <taxon>Bacteria</taxon>
        <taxon>Pseudomonadati</taxon>
        <taxon>Pseudomonadota</taxon>
        <taxon>Gammaproteobacteria</taxon>
        <taxon>Alteromonadales</taxon>
        <taxon>Shewanellaceae</taxon>
        <taxon>Shewanella</taxon>
    </lineage>
</organism>
<evidence type="ECO:0000256" key="5">
    <source>
        <dbReference type="ARBA" id="ARBA00022982"/>
    </source>
</evidence>
<dbReference type="InterPro" id="IPR017896">
    <property type="entry name" value="4Fe4S_Fe-S-bd"/>
</dbReference>
<dbReference type="EMBL" id="UGYV01000001">
    <property type="protein sequence ID" value="SUI61098.1"/>
    <property type="molecule type" value="Genomic_DNA"/>
</dbReference>
<evidence type="ECO:0000259" key="8">
    <source>
        <dbReference type="PROSITE" id="PS51379"/>
    </source>
</evidence>
<dbReference type="GO" id="GO:0051539">
    <property type="term" value="F:4 iron, 4 sulfur cluster binding"/>
    <property type="evidence" value="ECO:0007669"/>
    <property type="project" value="UniProtKB-KW"/>
</dbReference>
<evidence type="ECO:0000256" key="1">
    <source>
        <dbReference type="ARBA" id="ARBA00022448"/>
    </source>
</evidence>
<dbReference type="AlphaFoldDB" id="A0A1N6TTW0"/>
<evidence type="ECO:0000313" key="12">
    <source>
        <dbReference type="Proteomes" id="UP000255061"/>
    </source>
</evidence>
<dbReference type="Gene3D" id="3.40.50.10420">
    <property type="entry name" value="NagB/RpiA/CoA transferase-like"/>
    <property type="match status" value="1"/>
</dbReference>
<keyword evidence="5" id="KW-0249">Electron transport</keyword>
<keyword evidence="2" id="KW-0004">4Fe-4S</keyword>
<evidence type="ECO:0000313" key="9">
    <source>
        <dbReference type="EMBL" id="PTA49632.1"/>
    </source>
</evidence>
<proteinExistence type="predicted"/>
<keyword evidence="6" id="KW-0408">Iron</keyword>
<dbReference type="SUPFAM" id="SSF100950">
    <property type="entry name" value="NagB/RpiA/CoA transferase-like"/>
    <property type="match status" value="1"/>
</dbReference>
<dbReference type="PANTHER" id="PTHR47153:SF2">
    <property type="entry name" value="LACTATE UTILIZATION PROTEIN B"/>
    <property type="match status" value="1"/>
</dbReference>
<sequence>MAYNHNHEASQGSQNHAHKADIFCRDETRVDWHSKALWMLREKRDRAAGSIPEWEQLRQLGSEIKLHTLTHLAQYLETFEQNCIANGIQVHWAKDGAEHNRIVHEILARHKVKKLVKSKSMLTEECHLNPYLEQRGIEVIDTDLGERIIQLAKMPPSHIVVPAIHMKKEEVGELFHELLGTKAGESDPLYLTRAARAHLREKFLTADAAMTGVNMAIADKGAVVVCTNEGNADMGANLPKLQLHSMGIDKVVPNVDSAAVLLRTLARNATGQPVTTYSAFYRGPQPEGEMHIIIVDNGRTEMLKDKILAESLKCIRCGGCLNTCPVYRRSGGYSYNYTIPGPIGIAVGAKIDDTNSIAWACTLCGSCTYICPTKVPLDKIIFHHRRLKAEAGKLPYGKNSYMPLVGKFMASETLLNCSMSVARTALRILPGSLLKPFSGAWGKYRELPVAPNSSFEAWFKKHRSL</sequence>
<name>A0A1N6TTW0_9GAMM</name>
<evidence type="ECO:0000256" key="4">
    <source>
        <dbReference type="ARBA" id="ARBA00022737"/>
    </source>
</evidence>
<dbReference type="SUPFAM" id="SSF46548">
    <property type="entry name" value="alpha-helical ferredoxin"/>
    <property type="match status" value="1"/>
</dbReference>